<gene>
    <name evidence="1" type="ORF">RRG08_023953</name>
</gene>
<name>A0AAE0YNF4_9GAST</name>
<comment type="caution">
    <text evidence="1">The sequence shown here is derived from an EMBL/GenBank/DDBJ whole genome shotgun (WGS) entry which is preliminary data.</text>
</comment>
<sequence length="103" mass="11634">MDLQVFIISRDSSLGDWRINQYSANQPSYALGLPYLTLSKQLCCKASSLTRVLELQSTSMSSVKSGYGDRRVHVVEDGLGSWKWGQNFIVKWTDKKLISTRMG</sequence>
<dbReference type="AlphaFoldDB" id="A0AAE0YNF4"/>
<proteinExistence type="predicted"/>
<evidence type="ECO:0000313" key="2">
    <source>
        <dbReference type="Proteomes" id="UP001283361"/>
    </source>
</evidence>
<evidence type="ECO:0000313" key="1">
    <source>
        <dbReference type="EMBL" id="KAK3751196.1"/>
    </source>
</evidence>
<accession>A0AAE0YNF4</accession>
<organism evidence="1 2">
    <name type="scientific">Elysia crispata</name>
    <name type="common">lettuce slug</name>
    <dbReference type="NCBI Taxonomy" id="231223"/>
    <lineage>
        <taxon>Eukaryota</taxon>
        <taxon>Metazoa</taxon>
        <taxon>Spiralia</taxon>
        <taxon>Lophotrochozoa</taxon>
        <taxon>Mollusca</taxon>
        <taxon>Gastropoda</taxon>
        <taxon>Heterobranchia</taxon>
        <taxon>Euthyneura</taxon>
        <taxon>Panpulmonata</taxon>
        <taxon>Sacoglossa</taxon>
        <taxon>Placobranchoidea</taxon>
        <taxon>Plakobranchidae</taxon>
        <taxon>Elysia</taxon>
    </lineage>
</organism>
<protein>
    <submittedName>
        <fullName evidence="1">Uncharacterized protein</fullName>
    </submittedName>
</protein>
<keyword evidence="2" id="KW-1185">Reference proteome</keyword>
<dbReference type="Proteomes" id="UP001283361">
    <property type="component" value="Unassembled WGS sequence"/>
</dbReference>
<reference evidence="1" key="1">
    <citation type="journal article" date="2023" name="G3 (Bethesda)">
        <title>A reference genome for the long-term kleptoplast-retaining sea slug Elysia crispata morphotype clarki.</title>
        <authorList>
            <person name="Eastman K.E."/>
            <person name="Pendleton A.L."/>
            <person name="Shaikh M.A."/>
            <person name="Suttiyut T."/>
            <person name="Ogas R."/>
            <person name="Tomko P."/>
            <person name="Gavelis G."/>
            <person name="Widhalm J.R."/>
            <person name="Wisecaver J.H."/>
        </authorList>
    </citation>
    <scope>NUCLEOTIDE SEQUENCE</scope>
    <source>
        <strain evidence="1">ECLA1</strain>
    </source>
</reference>
<dbReference type="EMBL" id="JAWDGP010005834">
    <property type="protein sequence ID" value="KAK3751196.1"/>
    <property type="molecule type" value="Genomic_DNA"/>
</dbReference>